<dbReference type="Pfam" id="PF13927">
    <property type="entry name" value="Ig_3"/>
    <property type="match status" value="2"/>
</dbReference>
<comment type="subcellular location">
    <subcellularLocation>
        <location evidence="1">Membrane</location>
        <topology evidence="1">Single-pass membrane protein</topology>
    </subcellularLocation>
</comment>
<reference evidence="10" key="1">
    <citation type="submission" date="2020-11" db="EMBL/GenBank/DDBJ databases">
        <authorList>
            <person name="Tran Van P."/>
        </authorList>
    </citation>
    <scope>NUCLEOTIDE SEQUENCE</scope>
</reference>
<dbReference type="CDD" id="cd00063">
    <property type="entry name" value="FN3"/>
    <property type="match status" value="1"/>
</dbReference>
<keyword evidence="8" id="KW-0732">Signal</keyword>
<feature type="domain" description="Ig-like" evidence="9">
    <location>
        <begin position="349"/>
        <end position="441"/>
    </location>
</feature>
<feature type="domain" description="Ig-like" evidence="9">
    <location>
        <begin position="148"/>
        <end position="243"/>
    </location>
</feature>
<evidence type="ECO:0000256" key="4">
    <source>
        <dbReference type="ARBA" id="ARBA00023136"/>
    </source>
</evidence>
<evidence type="ECO:0000256" key="7">
    <source>
        <dbReference type="SAM" id="Phobius"/>
    </source>
</evidence>
<dbReference type="PANTHER" id="PTHR23278">
    <property type="entry name" value="SIDESTEP PROTEIN"/>
    <property type="match status" value="1"/>
</dbReference>
<dbReference type="SUPFAM" id="SSF49265">
    <property type="entry name" value="Fibronectin type III"/>
    <property type="match status" value="1"/>
</dbReference>
<dbReference type="Gene3D" id="2.60.40.10">
    <property type="entry name" value="Immunoglobulins"/>
    <property type="match status" value="5"/>
</dbReference>
<accession>A0A7R9A1X7</accession>
<sequence length="974" mass="106771">MLLWISVLVPFIGICVGKLSTSQEKKDGPVWRDTMVAIKGDMVRLPCDLTTPQPDDRVQLVLWYREDTGSPIYSFDVRGRNFDDAKPWADDVFLGGRASLDPTDAFPLAIRAIRSKDEGIYRCRVDFKMSPTRNSLVNLTVIVPPKTPKIFDKSGLEVENVLGPYSEGDNLTLTCKSTEGRPPPRLTWWHENALLDATYTTTPDGEVRNVLEIPNLKRENLRSSFSCQAANNNVTVPVSNTVSLDMNFRPYEVRILGSRQPLSAGKMYEIACRSLGSRPPARITWWRGAEQLASARETHSADGNITASTLEFTASVQDINKHLVCRAENPEIPDSTIEDHWELEIYYVPRAKLSLGKSLNPKAIKEGDDVYFECHVSASPAVYKISWQHDGKPLSHNVSEGIILSNQSLVLQRVKKAQAGRYTCLASNLEGVGTSNAVILNVRFSPICATGQKLVYGAGRREEIEIRCSVESIPGATAYRWSFNNSQEIVDIAQSLFTKSPEESILRYTPMTEKDYGTVLCWALNLIGNQAVPCAFHVVPAGAPDPPINCSITNHTSTSMDVDCVEGFDGGLVQSFALEVYDATSPHTLLTNLTRNSPSFSLEDLVPGSHVILSLYSTNAKGRSGNVVLQGHTLRLPERILDSNTAQPSSSIGPFRITPILGVLIGVVAALVMAALIIVVVMRFRDAKPRKQKHKSSGGSVGDQGCPSASIPLKTDVEEDCYGVDKYSDLPLQPQELDYPDVCSDKEHLKLNNVIPYYEHERDPSSNSSYQSKFNTLPKQNGDVTYAELDISGTSSRRGIGGGGHGPTVYATIDHGCHGHGRPRTRALGVSTSPSPPAPQHTQLTPLMRSNRESSRPHASNRFSLTQAASLHSLFLYTEFLSAPCVSNIPAGVPDRHRAEGLSDVLYSTSERGEAGRSEGFLGFRSEQECNLQLRLPVLDQATVASKRESGWEVRVADVSAGNLALVFPDLPGR</sequence>
<dbReference type="AlphaFoldDB" id="A0A7R9A1X7"/>
<keyword evidence="2 7" id="KW-0812">Transmembrane</keyword>
<dbReference type="EMBL" id="LR899884">
    <property type="protein sequence ID" value="CAD7243098.1"/>
    <property type="molecule type" value="Genomic_DNA"/>
</dbReference>
<dbReference type="InterPro" id="IPR036116">
    <property type="entry name" value="FN3_sf"/>
</dbReference>
<dbReference type="OrthoDB" id="6378823at2759"/>
<evidence type="ECO:0000256" key="2">
    <source>
        <dbReference type="ARBA" id="ARBA00022692"/>
    </source>
</evidence>
<dbReference type="Pfam" id="PF08205">
    <property type="entry name" value="C2-set_2"/>
    <property type="match status" value="1"/>
</dbReference>
<protein>
    <recommendedName>
        <fullName evidence="9">Ig-like domain-containing protein</fullName>
    </recommendedName>
</protein>
<evidence type="ECO:0000259" key="9">
    <source>
        <dbReference type="PROSITE" id="PS50835"/>
    </source>
</evidence>
<gene>
    <name evidence="10" type="ORF">DSTB1V02_LOCUS3032</name>
</gene>
<feature type="signal peptide" evidence="8">
    <location>
        <begin position="1"/>
        <end position="17"/>
    </location>
</feature>
<organism evidence="10">
    <name type="scientific">Darwinula stevensoni</name>
    <dbReference type="NCBI Taxonomy" id="69355"/>
    <lineage>
        <taxon>Eukaryota</taxon>
        <taxon>Metazoa</taxon>
        <taxon>Ecdysozoa</taxon>
        <taxon>Arthropoda</taxon>
        <taxon>Crustacea</taxon>
        <taxon>Oligostraca</taxon>
        <taxon>Ostracoda</taxon>
        <taxon>Podocopa</taxon>
        <taxon>Podocopida</taxon>
        <taxon>Darwinulocopina</taxon>
        <taxon>Darwinuloidea</taxon>
        <taxon>Darwinulidae</taxon>
        <taxon>Darwinula</taxon>
    </lineage>
</organism>
<dbReference type="PROSITE" id="PS50835">
    <property type="entry name" value="IG_LIKE"/>
    <property type="match status" value="4"/>
</dbReference>
<feature type="region of interest" description="Disordered" evidence="6">
    <location>
        <begin position="829"/>
        <end position="859"/>
    </location>
</feature>
<dbReference type="EMBL" id="CAJPEV010000367">
    <property type="protein sequence ID" value="CAG0884521.1"/>
    <property type="molecule type" value="Genomic_DNA"/>
</dbReference>
<dbReference type="SMART" id="SM00409">
    <property type="entry name" value="IG"/>
    <property type="match status" value="3"/>
</dbReference>
<dbReference type="Pfam" id="PF07686">
    <property type="entry name" value="V-set"/>
    <property type="match status" value="1"/>
</dbReference>
<dbReference type="InterPro" id="IPR013106">
    <property type="entry name" value="Ig_V-set"/>
</dbReference>
<dbReference type="InterPro" id="IPR013162">
    <property type="entry name" value="CD80_C2-set"/>
</dbReference>
<dbReference type="InterPro" id="IPR013783">
    <property type="entry name" value="Ig-like_fold"/>
</dbReference>
<keyword evidence="11" id="KW-1185">Reference proteome</keyword>
<dbReference type="InterPro" id="IPR003599">
    <property type="entry name" value="Ig_sub"/>
</dbReference>
<evidence type="ECO:0000256" key="1">
    <source>
        <dbReference type="ARBA" id="ARBA00004167"/>
    </source>
</evidence>
<keyword evidence="4 7" id="KW-0472">Membrane</keyword>
<evidence type="ECO:0000256" key="3">
    <source>
        <dbReference type="ARBA" id="ARBA00022989"/>
    </source>
</evidence>
<evidence type="ECO:0000256" key="6">
    <source>
        <dbReference type="SAM" id="MobiDB-lite"/>
    </source>
</evidence>
<feature type="domain" description="Ig-like" evidence="9">
    <location>
        <begin position="29"/>
        <end position="140"/>
    </location>
</feature>
<dbReference type="Proteomes" id="UP000677054">
    <property type="component" value="Unassembled WGS sequence"/>
</dbReference>
<proteinExistence type="predicted"/>
<dbReference type="InterPro" id="IPR036179">
    <property type="entry name" value="Ig-like_dom_sf"/>
</dbReference>
<dbReference type="InterPro" id="IPR003961">
    <property type="entry name" value="FN3_dom"/>
</dbReference>
<keyword evidence="3 7" id="KW-1133">Transmembrane helix</keyword>
<dbReference type="SMART" id="SM00408">
    <property type="entry name" value="IGc2"/>
    <property type="match status" value="3"/>
</dbReference>
<evidence type="ECO:0000313" key="10">
    <source>
        <dbReference type="EMBL" id="CAD7243098.1"/>
    </source>
</evidence>
<evidence type="ECO:0000256" key="8">
    <source>
        <dbReference type="SAM" id="SignalP"/>
    </source>
</evidence>
<feature type="domain" description="Ig-like" evidence="9">
    <location>
        <begin position="250"/>
        <end position="344"/>
    </location>
</feature>
<evidence type="ECO:0000256" key="5">
    <source>
        <dbReference type="ARBA" id="ARBA00023157"/>
    </source>
</evidence>
<keyword evidence="5" id="KW-1015">Disulfide bond</keyword>
<feature type="chain" id="PRO_5036209572" description="Ig-like domain-containing protein" evidence="8">
    <location>
        <begin position="18"/>
        <end position="974"/>
    </location>
</feature>
<dbReference type="InterPro" id="IPR003598">
    <property type="entry name" value="Ig_sub2"/>
</dbReference>
<dbReference type="CDD" id="cd00096">
    <property type="entry name" value="Ig"/>
    <property type="match status" value="2"/>
</dbReference>
<dbReference type="InterPro" id="IPR007110">
    <property type="entry name" value="Ig-like_dom"/>
</dbReference>
<name>A0A7R9A1X7_9CRUS</name>
<evidence type="ECO:0000313" key="11">
    <source>
        <dbReference type="Proteomes" id="UP000677054"/>
    </source>
</evidence>
<feature type="transmembrane region" description="Helical" evidence="7">
    <location>
        <begin position="660"/>
        <end position="684"/>
    </location>
</feature>
<dbReference type="PANTHER" id="PTHR23278:SF19">
    <property type="entry name" value="OBSCURIN"/>
    <property type="match status" value="1"/>
</dbReference>
<dbReference type="SUPFAM" id="SSF48726">
    <property type="entry name" value="Immunoglobulin"/>
    <property type="match status" value="5"/>
</dbReference>
<dbReference type="GO" id="GO:0016020">
    <property type="term" value="C:membrane"/>
    <property type="evidence" value="ECO:0007669"/>
    <property type="project" value="UniProtKB-SubCell"/>
</dbReference>